<keyword evidence="2" id="KW-1185">Reference proteome</keyword>
<name>A0A4P7GPC2_9ACTN</name>
<gene>
    <name evidence="1" type="ORF">EXE57_17160</name>
</gene>
<dbReference type="AlphaFoldDB" id="A0A4P7GPC2"/>
<dbReference type="KEGG" id="noy:EXE57_17160"/>
<proteinExistence type="predicted"/>
<protein>
    <submittedName>
        <fullName evidence="1">Uncharacterized protein</fullName>
    </submittedName>
</protein>
<reference evidence="1 2" key="1">
    <citation type="submission" date="2019-03" db="EMBL/GenBank/DDBJ databases">
        <title>Three New Species of Nocardioides, Nocardioides euryhalodurans sp. nov., Nocardioides seonyuensis sp. nov. and Nocardioides eburneoflavus sp. nov., Iolated from Soil.</title>
        <authorList>
            <person name="Roh S.G."/>
            <person name="Lee C."/>
            <person name="Kim M.-K."/>
            <person name="Kim S.B."/>
        </authorList>
    </citation>
    <scope>NUCLEOTIDE SEQUENCE [LARGE SCALE GENOMIC DNA]</scope>
    <source>
        <strain evidence="1 2">MMS17-SY117</strain>
    </source>
</reference>
<dbReference type="RefSeq" id="WP_135079608.1">
    <property type="nucleotide sequence ID" value="NZ_CP038267.1"/>
</dbReference>
<evidence type="ECO:0000313" key="1">
    <source>
        <dbReference type="EMBL" id="QBR93814.1"/>
    </source>
</evidence>
<organism evidence="1 2">
    <name type="scientific">Nocardioides euryhalodurans</name>
    <dbReference type="NCBI Taxonomy" id="2518370"/>
    <lineage>
        <taxon>Bacteria</taxon>
        <taxon>Bacillati</taxon>
        <taxon>Actinomycetota</taxon>
        <taxon>Actinomycetes</taxon>
        <taxon>Propionibacteriales</taxon>
        <taxon>Nocardioidaceae</taxon>
        <taxon>Nocardioides</taxon>
    </lineage>
</organism>
<accession>A0A4P7GPC2</accession>
<sequence length="174" mass="18865">MTWNAFHSRGEILRAVTVAADARRDGSLPLDVDGVRHVFADELELLGALQLRWHTRLAGRIERELMSQPLDLEAAVVRAWQQTAEDLPGIRAIIDQHRAHPLDDAMAEAMGTATAKEHTLLAVMAGRAGTLDTGAAAVGAAIEGRARATRRPGRSPRHLGNPRLLDRIRAVLAA</sequence>
<dbReference type="OrthoDB" id="3773711at2"/>
<dbReference type="EMBL" id="CP038267">
    <property type="protein sequence ID" value="QBR93814.1"/>
    <property type="molecule type" value="Genomic_DNA"/>
</dbReference>
<evidence type="ECO:0000313" key="2">
    <source>
        <dbReference type="Proteomes" id="UP000294894"/>
    </source>
</evidence>
<dbReference type="Proteomes" id="UP000294894">
    <property type="component" value="Chromosome"/>
</dbReference>